<gene>
    <name evidence="2" type="ORF">DU484_16020</name>
</gene>
<feature type="transmembrane region" description="Helical" evidence="1">
    <location>
        <begin position="12"/>
        <end position="30"/>
    </location>
</feature>
<evidence type="ECO:0000256" key="1">
    <source>
        <dbReference type="SAM" id="Phobius"/>
    </source>
</evidence>
<keyword evidence="1" id="KW-0812">Transmembrane</keyword>
<keyword evidence="1" id="KW-0472">Membrane</keyword>
<organism evidence="2 3">
    <name type="scientific">Haloplanus rubicundus</name>
    <dbReference type="NCBI Taxonomy" id="1547898"/>
    <lineage>
        <taxon>Archaea</taxon>
        <taxon>Methanobacteriati</taxon>
        <taxon>Methanobacteriota</taxon>
        <taxon>Stenosarchaea group</taxon>
        <taxon>Halobacteria</taxon>
        <taxon>Halobacteriales</taxon>
        <taxon>Haloferacaceae</taxon>
        <taxon>Haloplanus</taxon>
    </lineage>
</organism>
<evidence type="ECO:0000313" key="3">
    <source>
        <dbReference type="Proteomes" id="UP000252985"/>
    </source>
</evidence>
<name>A0A345EGB1_9EURY</name>
<evidence type="ECO:0000313" key="2">
    <source>
        <dbReference type="EMBL" id="AXG11233.1"/>
    </source>
</evidence>
<accession>A0A345EGB1</accession>
<dbReference type="RefSeq" id="WP_114606429.1">
    <property type="nucleotide sequence ID" value="NZ_CP031148.1"/>
</dbReference>
<feature type="transmembrane region" description="Helical" evidence="1">
    <location>
        <begin position="37"/>
        <end position="58"/>
    </location>
</feature>
<feature type="transmembrane region" description="Helical" evidence="1">
    <location>
        <begin position="64"/>
        <end position="84"/>
    </location>
</feature>
<dbReference type="GeneID" id="37288516"/>
<feature type="transmembrane region" description="Helical" evidence="1">
    <location>
        <begin position="91"/>
        <end position="112"/>
    </location>
</feature>
<sequence length="118" mass="12022">MLPDALLHDLSLAATINGLLACCLLTAATLRRNDRLLRIGAGAALATALVGVVAVWPPARWTDFGVVGGVVTGLPALGAGLCLFGYGRHRALAGVGILALLLGLVLSIPVFGERFVAP</sequence>
<reference evidence="2 3" key="1">
    <citation type="submission" date="2018-07" db="EMBL/GenBank/DDBJ databases">
        <title>Genome sequences of Haloplanus sp. CBA1112.</title>
        <authorList>
            <person name="Kim Y.B."/>
            <person name="Roh S.W."/>
        </authorList>
    </citation>
    <scope>NUCLEOTIDE SEQUENCE [LARGE SCALE GENOMIC DNA]</scope>
    <source>
        <strain evidence="2 3">CBA1112</strain>
    </source>
</reference>
<dbReference type="KEGG" id="haq:DU484_16020"/>
<proteinExistence type="predicted"/>
<keyword evidence="1" id="KW-1133">Transmembrane helix</keyword>
<dbReference type="Proteomes" id="UP000252985">
    <property type="component" value="Chromosome"/>
</dbReference>
<dbReference type="EMBL" id="CP031148">
    <property type="protein sequence ID" value="AXG11233.1"/>
    <property type="molecule type" value="Genomic_DNA"/>
</dbReference>
<dbReference type="AlphaFoldDB" id="A0A345EGB1"/>
<protein>
    <submittedName>
        <fullName evidence="2">Uncharacterized protein</fullName>
    </submittedName>
</protein>